<dbReference type="RefSeq" id="WP_126802221.1">
    <property type="nucleotide sequence ID" value="NZ_PIPL01000001.1"/>
</dbReference>
<keyword evidence="2" id="KW-1185">Reference proteome</keyword>
<dbReference type="Proteomes" id="UP000288293">
    <property type="component" value="Unassembled WGS sequence"/>
</dbReference>
<comment type="caution">
    <text evidence="1">The sequence shown here is derived from an EMBL/GenBank/DDBJ whole genome shotgun (WGS) entry which is preliminary data.</text>
</comment>
<proteinExistence type="predicted"/>
<name>A0A432W626_9GAMM</name>
<sequence>MDAYVIIGKPNARKSSVIRSLTGCYNRNQRNILLNNSSQIQIYARVSSLQESKTEAKDFLIEATNTGCNFVIFCLWPNANSKNTLLYPDAKSYLSYFSAQGWNIVKVAVLGQVGTNHIYANEARFPNSTSLPINQTAKAVRLHFGWQ</sequence>
<protein>
    <submittedName>
        <fullName evidence="1">Uncharacterized protein</fullName>
    </submittedName>
</protein>
<dbReference type="OrthoDB" id="8899955at2"/>
<evidence type="ECO:0000313" key="1">
    <source>
        <dbReference type="EMBL" id="RUO25520.1"/>
    </source>
</evidence>
<dbReference type="AlphaFoldDB" id="A0A432W626"/>
<gene>
    <name evidence="1" type="ORF">CWE09_01925</name>
</gene>
<evidence type="ECO:0000313" key="2">
    <source>
        <dbReference type="Proteomes" id="UP000288293"/>
    </source>
</evidence>
<reference evidence="1 2" key="1">
    <citation type="journal article" date="2011" name="Front. Microbiol.">
        <title>Genomic signatures of strain selection and enhancement in Bacillus atrophaeus var. globigii, a historical biowarfare simulant.</title>
        <authorList>
            <person name="Gibbons H.S."/>
            <person name="Broomall S.M."/>
            <person name="McNew L.A."/>
            <person name="Daligault H."/>
            <person name="Chapman C."/>
            <person name="Bruce D."/>
            <person name="Karavis M."/>
            <person name="Krepps M."/>
            <person name="McGregor P.A."/>
            <person name="Hong C."/>
            <person name="Park K.H."/>
            <person name="Akmal A."/>
            <person name="Feldman A."/>
            <person name="Lin J.S."/>
            <person name="Chang W.E."/>
            <person name="Higgs B.W."/>
            <person name="Demirev P."/>
            <person name="Lindquist J."/>
            <person name="Liem A."/>
            <person name="Fochler E."/>
            <person name="Read T.D."/>
            <person name="Tapia R."/>
            <person name="Johnson S."/>
            <person name="Bishop-Lilly K.A."/>
            <person name="Detter C."/>
            <person name="Han C."/>
            <person name="Sozhamannan S."/>
            <person name="Rosenzweig C.N."/>
            <person name="Skowronski E.W."/>
        </authorList>
    </citation>
    <scope>NUCLEOTIDE SEQUENCE [LARGE SCALE GENOMIC DNA]</scope>
    <source>
        <strain evidence="1 2">MLST1</strain>
    </source>
</reference>
<organism evidence="1 2">
    <name type="scientific">Aliidiomarina minuta</name>
    <dbReference type="NCBI Taxonomy" id="880057"/>
    <lineage>
        <taxon>Bacteria</taxon>
        <taxon>Pseudomonadati</taxon>
        <taxon>Pseudomonadota</taxon>
        <taxon>Gammaproteobacteria</taxon>
        <taxon>Alteromonadales</taxon>
        <taxon>Idiomarinaceae</taxon>
        <taxon>Aliidiomarina</taxon>
    </lineage>
</organism>
<dbReference type="EMBL" id="PIPL01000001">
    <property type="protein sequence ID" value="RUO25520.1"/>
    <property type="molecule type" value="Genomic_DNA"/>
</dbReference>
<accession>A0A432W626</accession>